<dbReference type="SUPFAM" id="SSF52540">
    <property type="entry name" value="P-loop containing nucleoside triphosphate hydrolases"/>
    <property type="match status" value="1"/>
</dbReference>
<dbReference type="SUPFAM" id="SSF55186">
    <property type="entry name" value="ThrRS/AlaRS common domain"/>
    <property type="match status" value="1"/>
</dbReference>
<organism evidence="2 3">
    <name type="scientific">Candidatus Aphodoplasma excrementigallinarum</name>
    <dbReference type="NCBI Taxonomy" id="2840673"/>
    <lineage>
        <taxon>Bacteria</taxon>
        <taxon>Bacillati</taxon>
        <taxon>Bacillota</taxon>
        <taxon>Clostridia</taxon>
        <taxon>Eubacteriales</taxon>
        <taxon>Candidatus Aphodoplasma</taxon>
    </lineage>
</organism>
<dbReference type="EMBL" id="DVOF01000183">
    <property type="protein sequence ID" value="HIV03170.1"/>
    <property type="molecule type" value="Genomic_DNA"/>
</dbReference>
<dbReference type="InterPro" id="IPR027417">
    <property type="entry name" value="P-loop_NTPase"/>
</dbReference>
<keyword evidence="2" id="KW-0808">Transferase</keyword>
<dbReference type="GO" id="GO:0005524">
    <property type="term" value="F:ATP binding"/>
    <property type="evidence" value="ECO:0007669"/>
    <property type="project" value="InterPro"/>
</dbReference>
<dbReference type="InterPro" id="IPR018163">
    <property type="entry name" value="Thr/Ala-tRNA-synth_IIc_edit"/>
</dbReference>
<dbReference type="PANTHER" id="PTHR10285">
    <property type="entry name" value="URIDINE KINASE"/>
    <property type="match status" value="1"/>
</dbReference>
<name>A0A9D1NHV0_9FIRM</name>
<evidence type="ECO:0000313" key="2">
    <source>
        <dbReference type="EMBL" id="HIV03170.1"/>
    </source>
</evidence>
<evidence type="ECO:0000313" key="3">
    <source>
        <dbReference type="Proteomes" id="UP000886743"/>
    </source>
</evidence>
<gene>
    <name evidence="2" type="ORF">IAC74_06305</name>
</gene>
<accession>A0A9D1NHV0</accession>
<evidence type="ECO:0000259" key="1">
    <source>
        <dbReference type="Pfam" id="PF00485"/>
    </source>
</evidence>
<protein>
    <submittedName>
        <fullName evidence="2">Nucleoside kinase</fullName>
    </submittedName>
</protein>
<reference evidence="2" key="2">
    <citation type="journal article" date="2021" name="PeerJ">
        <title>Extensive microbial diversity within the chicken gut microbiome revealed by metagenomics and culture.</title>
        <authorList>
            <person name="Gilroy R."/>
            <person name="Ravi A."/>
            <person name="Getino M."/>
            <person name="Pursley I."/>
            <person name="Horton D.L."/>
            <person name="Alikhan N.F."/>
            <person name="Baker D."/>
            <person name="Gharbi K."/>
            <person name="Hall N."/>
            <person name="Watson M."/>
            <person name="Adriaenssens E.M."/>
            <person name="Foster-Nyarko E."/>
            <person name="Jarju S."/>
            <person name="Secka A."/>
            <person name="Antonio M."/>
            <person name="Oren A."/>
            <person name="Chaudhuri R.R."/>
            <person name="La Ragione R."/>
            <person name="Hildebrand F."/>
            <person name="Pallen M.J."/>
        </authorList>
    </citation>
    <scope>NUCLEOTIDE SEQUENCE</scope>
    <source>
        <strain evidence="2">4920</strain>
    </source>
</reference>
<sequence length="540" mass="61147">MLYINSCEYPYVPGQTIRDYIDAPYAVCALVNHAVCPLDLVPKDGETIQLLDVNSRGGFFCYRQTLILMFLTAVRSVFGKTKCIVRHSISKTTYCEVDLPPALRTDADRKILAYMRKLQKQDMPILRSSCTTEEAAELFLQEGDRSSADAMRHLGRDTVNLYQIENGHFHFSGVLAVSTGCIGKFDLKKYKNGFLLGYPNHESGGKIPPFDSAPQLSKMIEQYSLWEDVLSIRNVSDLNNHIEHADIFDMILMQEGLHEKKIAGIADQIKQGTPNIKVVLITGPSSSGKTTFASKLDIQLRINSLTPIKISLDNYYLDVENALRHEDGSFNFEDLEAIDYQLFNEHLASLIAGEEVEVPLFSFEKGRRLPEGQKLRLAEGHVLIVEGIHALNEKLTSAVSDKNKFKIYISPITDLSFDNYNPISPTDTRLIRRLVRDFSFRCSSAQHTFDLWPSVQKGEVKNIFPCEKNADVVFNSSIIYEFCVFKRYAEAILRDIGRSSRHYALSQRLLEILSYFHAMDDYKIPSTSLIREFIGGSIFG</sequence>
<dbReference type="Pfam" id="PF00485">
    <property type="entry name" value="PRK"/>
    <property type="match status" value="1"/>
</dbReference>
<reference evidence="2" key="1">
    <citation type="submission" date="2020-10" db="EMBL/GenBank/DDBJ databases">
        <authorList>
            <person name="Gilroy R."/>
        </authorList>
    </citation>
    <scope>NUCLEOTIDE SEQUENCE</scope>
    <source>
        <strain evidence="2">4920</strain>
    </source>
</reference>
<feature type="domain" description="Phosphoribulokinase/uridine kinase" evidence="1">
    <location>
        <begin position="279"/>
        <end position="476"/>
    </location>
</feature>
<dbReference type="AlphaFoldDB" id="A0A9D1NHV0"/>
<dbReference type="InterPro" id="IPR006083">
    <property type="entry name" value="PRK/URK"/>
</dbReference>
<dbReference type="Gene3D" id="3.40.50.300">
    <property type="entry name" value="P-loop containing nucleotide triphosphate hydrolases"/>
    <property type="match status" value="1"/>
</dbReference>
<dbReference type="PRINTS" id="PR00988">
    <property type="entry name" value="URIDINKINASE"/>
</dbReference>
<dbReference type="CDD" id="cd02028">
    <property type="entry name" value="UMPK_like"/>
    <property type="match status" value="1"/>
</dbReference>
<dbReference type="Proteomes" id="UP000886743">
    <property type="component" value="Unassembled WGS sequence"/>
</dbReference>
<dbReference type="Gene3D" id="3.30.980.10">
    <property type="entry name" value="Threonyl-trna Synthetase, Chain A, domain 2"/>
    <property type="match status" value="1"/>
</dbReference>
<proteinExistence type="predicted"/>
<keyword evidence="2" id="KW-0418">Kinase</keyword>
<dbReference type="GO" id="GO:0016301">
    <property type="term" value="F:kinase activity"/>
    <property type="evidence" value="ECO:0007669"/>
    <property type="project" value="UniProtKB-KW"/>
</dbReference>
<comment type="caution">
    <text evidence="2">The sequence shown here is derived from an EMBL/GenBank/DDBJ whole genome shotgun (WGS) entry which is preliminary data.</text>
</comment>